<organism evidence="1">
    <name type="scientific">marine metagenome</name>
    <dbReference type="NCBI Taxonomy" id="408172"/>
    <lineage>
        <taxon>unclassified sequences</taxon>
        <taxon>metagenomes</taxon>
        <taxon>ecological metagenomes</taxon>
    </lineage>
</organism>
<proteinExistence type="predicted"/>
<protein>
    <submittedName>
        <fullName evidence="1">Uncharacterized protein</fullName>
    </submittedName>
</protein>
<sequence length="73" mass="8209">METLKQIIQDIKVSNSLQGQANIGSLANSFGLSEEDIRILTFASNPIKENVKHEELQFDQNVFKKPSIYETLG</sequence>
<gene>
    <name evidence="1" type="ORF">METZ01_LOCUS492030</name>
</gene>
<dbReference type="AlphaFoldDB" id="A0A383D3Q6"/>
<accession>A0A383D3Q6</accession>
<name>A0A383D3Q6_9ZZZZ</name>
<reference evidence="1" key="1">
    <citation type="submission" date="2018-05" db="EMBL/GenBank/DDBJ databases">
        <authorList>
            <person name="Lanie J.A."/>
            <person name="Ng W.-L."/>
            <person name="Kazmierczak K.M."/>
            <person name="Andrzejewski T.M."/>
            <person name="Davidsen T.M."/>
            <person name="Wayne K.J."/>
            <person name="Tettelin H."/>
            <person name="Glass J.I."/>
            <person name="Rusch D."/>
            <person name="Podicherti R."/>
            <person name="Tsui H.-C.T."/>
            <person name="Winkler M.E."/>
        </authorList>
    </citation>
    <scope>NUCLEOTIDE SEQUENCE</scope>
</reference>
<dbReference type="EMBL" id="UINC01214099">
    <property type="protein sequence ID" value="SVE39176.1"/>
    <property type="molecule type" value="Genomic_DNA"/>
</dbReference>
<evidence type="ECO:0000313" key="1">
    <source>
        <dbReference type="EMBL" id="SVE39176.1"/>
    </source>
</evidence>